<comment type="cofactor">
    <cofactor evidence="1">
        <name>pyridoxal 5'-phosphate</name>
        <dbReference type="ChEBI" id="CHEBI:597326"/>
    </cofactor>
</comment>
<dbReference type="AlphaFoldDB" id="A0A371IM86"/>
<dbReference type="GO" id="GO:0008483">
    <property type="term" value="F:transaminase activity"/>
    <property type="evidence" value="ECO:0007669"/>
    <property type="project" value="UniProtKB-KW"/>
</dbReference>
<feature type="domain" description="Aminotransferase class V" evidence="6">
    <location>
        <begin position="2"/>
        <end position="369"/>
    </location>
</feature>
<keyword evidence="7" id="KW-0032">Aminotransferase</keyword>
<accession>A0A371IM86</accession>
<keyword evidence="4" id="KW-0663">Pyridoxal phosphate</keyword>
<organism evidence="7 8">
    <name type="scientific">Criibacterium bergeronii</name>
    <dbReference type="NCBI Taxonomy" id="1871336"/>
    <lineage>
        <taxon>Bacteria</taxon>
        <taxon>Bacillati</taxon>
        <taxon>Bacillota</taxon>
        <taxon>Clostridia</taxon>
        <taxon>Peptostreptococcales</taxon>
        <taxon>Filifactoraceae</taxon>
        <taxon>Criibacterium</taxon>
    </lineage>
</organism>
<dbReference type="InterPro" id="IPR010969">
    <property type="entry name" value="Cys_dSase-rel_unknwn_funct"/>
</dbReference>
<dbReference type="RefSeq" id="WP_068912282.1">
    <property type="nucleotide sequence ID" value="NZ_MBEW02000006.1"/>
</dbReference>
<dbReference type="GO" id="GO:0031071">
    <property type="term" value="F:cysteine desulfurase activity"/>
    <property type="evidence" value="ECO:0007669"/>
    <property type="project" value="UniProtKB-EC"/>
</dbReference>
<evidence type="ECO:0000313" key="7">
    <source>
        <dbReference type="EMBL" id="RDY21588.1"/>
    </source>
</evidence>
<dbReference type="Gene3D" id="3.90.1150.10">
    <property type="entry name" value="Aspartate Aminotransferase, domain 1"/>
    <property type="match status" value="1"/>
</dbReference>
<dbReference type="Gene3D" id="3.40.640.10">
    <property type="entry name" value="Type I PLP-dependent aspartate aminotransferase-like (Major domain)"/>
    <property type="match status" value="1"/>
</dbReference>
<dbReference type="STRING" id="1871336.BBG48_01710"/>
<keyword evidence="8" id="KW-1185">Reference proteome</keyword>
<protein>
    <recommendedName>
        <fullName evidence="3">cysteine desulfurase</fullName>
        <ecNumber evidence="3">2.8.1.7</ecNumber>
    </recommendedName>
</protein>
<evidence type="ECO:0000256" key="5">
    <source>
        <dbReference type="ARBA" id="ARBA00050776"/>
    </source>
</evidence>
<dbReference type="Proteomes" id="UP000093352">
    <property type="component" value="Unassembled WGS sequence"/>
</dbReference>
<gene>
    <name evidence="7" type="ORF">BBG48_004350</name>
</gene>
<proteinExistence type="inferred from homology"/>
<dbReference type="PIRSF" id="PIRSF005572">
    <property type="entry name" value="NifS"/>
    <property type="match status" value="1"/>
</dbReference>
<dbReference type="SUPFAM" id="SSF53383">
    <property type="entry name" value="PLP-dependent transferases"/>
    <property type="match status" value="1"/>
</dbReference>
<dbReference type="PANTHER" id="PTHR43586">
    <property type="entry name" value="CYSTEINE DESULFURASE"/>
    <property type="match status" value="1"/>
</dbReference>
<dbReference type="InterPro" id="IPR000192">
    <property type="entry name" value="Aminotrans_V_dom"/>
</dbReference>
<dbReference type="InterPro" id="IPR015421">
    <property type="entry name" value="PyrdxlP-dep_Trfase_major"/>
</dbReference>
<evidence type="ECO:0000256" key="1">
    <source>
        <dbReference type="ARBA" id="ARBA00001933"/>
    </source>
</evidence>
<dbReference type="Pfam" id="PF00266">
    <property type="entry name" value="Aminotran_5"/>
    <property type="match status" value="1"/>
</dbReference>
<dbReference type="InterPro" id="IPR015422">
    <property type="entry name" value="PyrdxlP-dep_Trfase_small"/>
</dbReference>
<evidence type="ECO:0000256" key="2">
    <source>
        <dbReference type="ARBA" id="ARBA00010447"/>
    </source>
</evidence>
<keyword evidence="7" id="KW-0808">Transferase</keyword>
<dbReference type="EC" id="2.8.1.7" evidence="3"/>
<dbReference type="PANTHER" id="PTHR43586:SF4">
    <property type="entry name" value="ISOPENICILLIN N EPIMERASE"/>
    <property type="match status" value="1"/>
</dbReference>
<evidence type="ECO:0000259" key="6">
    <source>
        <dbReference type="Pfam" id="PF00266"/>
    </source>
</evidence>
<comment type="caution">
    <text evidence="7">The sequence shown here is derived from an EMBL/GenBank/DDBJ whole genome shotgun (WGS) entry which is preliminary data.</text>
</comment>
<evidence type="ECO:0000256" key="3">
    <source>
        <dbReference type="ARBA" id="ARBA00012239"/>
    </source>
</evidence>
<reference evidence="7 8" key="1">
    <citation type="journal article" date="2016" name="Genome Announc.">
        <title>Draft Genome Sequence of Criibacterium bergeronii gen. nov., sp. nov., Strain CCRI-22567T, Isolated from a Vaginal Sample from a Woman with Bacterial Vaginosis.</title>
        <authorList>
            <person name="Maheux A.F."/>
            <person name="Berube E."/>
            <person name="Boudreau D.K."/>
            <person name="Raymond F."/>
            <person name="Corbeil J."/>
            <person name="Roy P.H."/>
            <person name="Boissinot M."/>
            <person name="Omar R.F."/>
        </authorList>
    </citation>
    <scope>NUCLEOTIDE SEQUENCE [LARGE SCALE GENOMIC DNA]</scope>
    <source>
        <strain evidence="7 8">CCRI-22567</strain>
    </source>
</reference>
<comment type="catalytic activity">
    <reaction evidence="5">
        <text>(sulfur carrier)-H + L-cysteine = (sulfur carrier)-SH + L-alanine</text>
        <dbReference type="Rhea" id="RHEA:43892"/>
        <dbReference type="Rhea" id="RHEA-COMP:14737"/>
        <dbReference type="Rhea" id="RHEA-COMP:14739"/>
        <dbReference type="ChEBI" id="CHEBI:29917"/>
        <dbReference type="ChEBI" id="CHEBI:35235"/>
        <dbReference type="ChEBI" id="CHEBI:57972"/>
        <dbReference type="ChEBI" id="CHEBI:64428"/>
        <dbReference type="EC" id="2.8.1.7"/>
    </reaction>
</comment>
<comment type="similarity">
    <text evidence="2">Belongs to the class-V pyridoxal-phosphate-dependent aminotransferase family. Csd subfamily.</text>
</comment>
<sequence length="378" mass="41722">MIYLDNAATTFPKPEQVINNTFDFAKNLGANPGRAAHKMSVATAKEVYGARENIAGLINAKDEMDIAFTKNCTEALNLGLFANVKEGFHVISSVFEHNSIIRVLEHYKKTRNITVTYLEPENDGVLNADDVLPFIKKDTSLIALNHANNLIGTYNDIQSIGKLASEKGILFLVDAAQSIGKKQIDVQKMHIDLLCAPGHKSLFGLSGTGFIYYSKNANKEPMFRGGTGSFSNETIQPTLMPDMIESGTVNFVGIKSVKEGIDFINETTIEKIENRENNLTKYILEEFAKIENVKLYTPKNTSLAGIVLFNIANKDCSEVAAILNEKYDIAVRSGLHCNPYGHKYLGTIDRGAVRASLSYFNTLDDADNFIKAVYEIAN</sequence>
<evidence type="ECO:0000256" key="4">
    <source>
        <dbReference type="ARBA" id="ARBA00022898"/>
    </source>
</evidence>
<dbReference type="EMBL" id="MBEW02000006">
    <property type="protein sequence ID" value="RDY21588.1"/>
    <property type="molecule type" value="Genomic_DNA"/>
</dbReference>
<dbReference type="InterPro" id="IPR015424">
    <property type="entry name" value="PyrdxlP-dep_Trfase"/>
</dbReference>
<evidence type="ECO:0000313" key="8">
    <source>
        <dbReference type="Proteomes" id="UP000093352"/>
    </source>
</evidence>
<dbReference type="NCBIfam" id="TIGR01977">
    <property type="entry name" value="am_tr_V_EF2568"/>
    <property type="match status" value="1"/>
</dbReference>
<name>A0A371IM86_9FIRM</name>
<dbReference type="InterPro" id="IPR016454">
    <property type="entry name" value="Cysteine_dSase"/>
</dbReference>